<dbReference type="EMBL" id="AP025739">
    <property type="protein sequence ID" value="BDI28754.1"/>
    <property type="molecule type" value="Genomic_DNA"/>
</dbReference>
<protein>
    <submittedName>
        <fullName evidence="1">Uncharacterized protein</fullName>
    </submittedName>
</protein>
<evidence type="ECO:0000313" key="1">
    <source>
        <dbReference type="EMBL" id="BDI28754.1"/>
    </source>
</evidence>
<sequence>MSPIFPCQCLQPRIPNPMPANITIREPNSTTLGRTPMDVSPNDVVTIHAKTRNMYVMKQVSEIIAERTWLGGSDIGGSFVDGGGQTALGSLISLRLNINHDADNNPRHENDNGDHQD</sequence>
<dbReference type="KEGG" id="ccot:CCAX7_008050"/>
<evidence type="ECO:0000313" key="2">
    <source>
        <dbReference type="Proteomes" id="UP000287394"/>
    </source>
</evidence>
<dbReference type="Proteomes" id="UP000287394">
    <property type="component" value="Chromosome"/>
</dbReference>
<proteinExistence type="predicted"/>
<name>A0A402CTS2_9BACT</name>
<dbReference type="AlphaFoldDB" id="A0A402CTS2"/>
<keyword evidence="2" id="KW-1185">Reference proteome</keyword>
<organism evidence="1 2">
    <name type="scientific">Capsulimonas corticalis</name>
    <dbReference type="NCBI Taxonomy" id="2219043"/>
    <lineage>
        <taxon>Bacteria</taxon>
        <taxon>Bacillati</taxon>
        <taxon>Armatimonadota</taxon>
        <taxon>Armatimonadia</taxon>
        <taxon>Capsulimonadales</taxon>
        <taxon>Capsulimonadaceae</taxon>
        <taxon>Capsulimonas</taxon>
    </lineage>
</organism>
<accession>A0A402CTS2</accession>
<reference evidence="1 2" key="1">
    <citation type="journal article" date="2019" name="Int. J. Syst. Evol. Microbiol.">
        <title>Capsulimonas corticalis gen. nov., sp. nov., an aerobic capsulated bacterium, of a novel bacterial order, Capsulimonadales ord. nov., of the class Armatimonadia of the phylum Armatimonadetes.</title>
        <authorList>
            <person name="Li J."/>
            <person name="Kudo C."/>
            <person name="Tonouchi A."/>
        </authorList>
    </citation>
    <scope>NUCLEOTIDE SEQUENCE [LARGE SCALE GENOMIC DNA]</scope>
    <source>
        <strain evidence="1 2">AX-7</strain>
    </source>
</reference>
<gene>
    <name evidence="1" type="ORF">CCAX7_008050</name>
</gene>